<dbReference type="Pfam" id="PF00578">
    <property type="entry name" value="AhpC-TSA"/>
    <property type="match status" value="1"/>
</dbReference>
<dbReference type="AlphaFoldDB" id="A0A543NNG9"/>
<feature type="domain" description="Thioredoxin" evidence="3">
    <location>
        <begin position="41"/>
        <end position="178"/>
    </location>
</feature>
<dbReference type="GO" id="GO:0016209">
    <property type="term" value="F:antioxidant activity"/>
    <property type="evidence" value="ECO:0007669"/>
    <property type="project" value="InterPro"/>
</dbReference>
<evidence type="ECO:0000313" key="5">
    <source>
        <dbReference type="Proteomes" id="UP000317422"/>
    </source>
</evidence>
<dbReference type="InterPro" id="IPR050553">
    <property type="entry name" value="Thioredoxin_ResA/DsbE_sf"/>
</dbReference>
<dbReference type="InterPro" id="IPR013766">
    <property type="entry name" value="Thioredoxin_domain"/>
</dbReference>
<dbReference type="OrthoDB" id="9790194at2"/>
<keyword evidence="2" id="KW-0732">Signal</keyword>
<gene>
    <name evidence="4" type="ORF">FHX37_3395</name>
</gene>
<dbReference type="SUPFAM" id="SSF52833">
    <property type="entry name" value="Thioredoxin-like"/>
    <property type="match status" value="1"/>
</dbReference>
<dbReference type="PANTHER" id="PTHR42852">
    <property type="entry name" value="THIOL:DISULFIDE INTERCHANGE PROTEIN DSBE"/>
    <property type="match status" value="1"/>
</dbReference>
<dbReference type="PROSITE" id="PS51257">
    <property type="entry name" value="PROKAR_LIPOPROTEIN"/>
    <property type="match status" value="1"/>
</dbReference>
<protein>
    <submittedName>
        <fullName evidence="4">AhpC/TSA family protein</fullName>
    </submittedName>
</protein>
<evidence type="ECO:0000259" key="3">
    <source>
        <dbReference type="PROSITE" id="PS51352"/>
    </source>
</evidence>
<dbReference type="RefSeq" id="WP_141924750.1">
    <property type="nucleotide sequence ID" value="NZ_VFQC01000001.1"/>
</dbReference>
<accession>A0A543NNG9</accession>
<feature type="chain" id="PRO_5039344829" evidence="2">
    <location>
        <begin position="23"/>
        <end position="179"/>
    </location>
</feature>
<dbReference type="InterPro" id="IPR036249">
    <property type="entry name" value="Thioredoxin-like_sf"/>
</dbReference>
<proteinExistence type="predicted"/>
<evidence type="ECO:0000256" key="1">
    <source>
        <dbReference type="SAM" id="MobiDB-lite"/>
    </source>
</evidence>
<dbReference type="InterPro" id="IPR000866">
    <property type="entry name" value="AhpC/TSA"/>
</dbReference>
<dbReference type="Proteomes" id="UP000317422">
    <property type="component" value="Unassembled WGS sequence"/>
</dbReference>
<evidence type="ECO:0000256" key="2">
    <source>
        <dbReference type="SAM" id="SignalP"/>
    </source>
</evidence>
<dbReference type="PROSITE" id="PS51352">
    <property type="entry name" value="THIOREDOXIN_2"/>
    <property type="match status" value="1"/>
</dbReference>
<reference evidence="4 5" key="1">
    <citation type="submission" date="2019-06" db="EMBL/GenBank/DDBJ databases">
        <title>Sequencing the genomes of 1000 actinobacteria strains.</title>
        <authorList>
            <person name="Klenk H.-P."/>
        </authorList>
    </citation>
    <scope>NUCLEOTIDE SEQUENCE [LARGE SCALE GENOMIC DNA]</scope>
    <source>
        <strain evidence="4 5">DSM 45015</strain>
    </source>
</reference>
<sequence>MRTVSRPATGATVLAAALALSACGSPETTGTDHSDDGGGPTADSASALDFTTTTVDGADFSGAELEGTPAVLWFWAPWCTVCQGEAGTIAEAAERHADRVEFYGVPGRGDVPEMEEFVSDTGTDRMTHLVDEDGAIWSGFEVTGQPALTLLRSDGTFHTVPGTVSADDIDTHIDEQLDV</sequence>
<comment type="caution">
    <text evidence="4">The sequence shown here is derived from an EMBL/GenBank/DDBJ whole genome shotgun (WGS) entry which is preliminary data.</text>
</comment>
<feature type="signal peptide" evidence="2">
    <location>
        <begin position="1"/>
        <end position="22"/>
    </location>
</feature>
<organism evidence="4 5">
    <name type="scientific">Haloactinospora alba</name>
    <dbReference type="NCBI Taxonomy" id="405555"/>
    <lineage>
        <taxon>Bacteria</taxon>
        <taxon>Bacillati</taxon>
        <taxon>Actinomycetota</taxon>
        <taxon>Actinomycetes</taxon>
        <taxon>Streptosporangiales</taxon>
        <taxon>Nocardiopsidaceae</taxon>
        <taxon>Haloactinospora</taxon>
    </lineage>
</organism>
<dbReference type="GO" id="GO:0016491">
    <property type="term" value="F:oxidoreductase activity"/>
    <property type="evidence" value="ECO:0007669"/>
    <property type="project" value="InterPro"/>
</dbReference>
<keyword evidence="5" id="KW-1185">Reference proteome</keyword>
<feature type="region of interest" description="Disordered" evidence="1">
    <location>
        <begin position="25"/>
        <end position="46"/>
    </location>
</feature>
<dbReference type="Gene3D" id="3.40.30.10">
    <property type="entry name" value="Glutaredoxin"/>
    <property type="match status" value="1"/>
</dbReference>
<dbReference type="EMBL" id="VFQC01000001">
    <property type="protein sequence ID" value="TQN33380.1"/>
    <property type="molecule type" value="Genomic_DNA"/>
</dbReference>
<dbReference type="PANTHER" id="PTHR42852:SF17">
    <property type="entry name" value="THIOREDOXIN-LIKE PROTEIN HI_1115"/>
    <property type="match status" value="1"/>
</dbReference>
<name>A0A543NNG9_9ACTN</name>
<evidence type="ECO:0000313" key="4">
    <source>
        <dbReference type="EMBL" id="TQN33380.1"/>
    </source>
</evidence>